<comment type="caution">
    <text evidence="2">The sequence shown here is derived from an EMBL/GenBank/DDBJ whole genome shotgun (WGS) entry which is preliminary data.</text>
</comment>
<evidence type="ECO:0000313" key="2">
    <source>
        <dbReference type="EMBL" id="CAH1440461.1"/>
    </source>
</evidence>
<evidence type="ECO:0000313" key="3">
    <source>
        <dbReference type="Proteomes" id="UP001157418"/>
    </source>
</evidence>
<sequence length="143" mass="15638">MSSPFTESIPMDQDSESSVVEEVVMPTEGAQYSRSSVFDLEQSSAEKDLIIGKQDIRISELEKENLIKDSKISELQGNLGGLTALFFNLKLRLFQKFGDEFHPLSAEGEKINASSSGPANPTPQSSSERVARPAPDANLDTFL</sequence>
<proteinExistence type="predicted"/>
<dbReference type="EMBL" id="CAKMRJ010005412">
    <property type="protein sequence ID" value="CAH1440461.1"/>
    <property type="molecule type" value="Genomic_DNA"/>
</dbReference>
<gene>
    <name evidence="2" type="ORF">LVIROSA_LOCUS26595</name>
</gene>
<evidence type="ECO:0000256" key="1">
    <source>
        <dbReference type="SAM" id="MobiDB-lite"/>
    </source>
</evidence>
<feature type="region of interest" description="Disordered" evidence="1">
    <location>
        <begin position="108"/>
        <end position="143"/>
    </location>
</feature>
<keyword evidence="3" id="KW-1185">Reference proteome</keyword>
<evidence type="ECO:0008006" key="4">
    <source>
        <dbReference type="Google" id="ProtNLM"/>
    </source>
</evidence>
<protein>
    <recommendedName>
        <fullName evidence="4">RAB6-interacting golgin</fullName>
    </recommendedName>
</protein>
<accession>A0AAU9NRN9</accession>
<name>A0AAU9NRN9_9ASTR</name>
<dbReference type="Proteomes" id="UP001157418">
    <property type="component" value="Unassembled WGS sequence"/>
</dbReference>
<dbReference type="AlphaFoldDB" id="A0AAU9NRN9"/>
<organism evidence="2 3">
    <name type="scientific">Lactuca virosa</name>
    <dbReference type="NCBI Taxonomy" id="75947"/>
    <lineage>
        <taxon>Eukaryota</taxon>
        <taxon>Viridiplantae</taxon>
        <taxon>Streptophyta</taxon>
        <taxon>Embryophyta</taxon>
        <taxon>Tracheophyta</taxon>
        <taxon>Spermatophyta</taxon>
        <taxon>Magnoliopsida</taxon>
        <taxon>eudicotyledons</taxon>
        <taxon>Gunneridae</taxon>
        <taxon>Pentapetalae</taxon>
        <taxon>asterids</taxon>
        <taxon>campanulids</taxon>
        <taxon>Asterales</taxon>
        <taxon>Asteraceae</taxon>
        <taxon>Cichorioideae</taxon>
        <taxon>Cichorieae</taxon>
        <taxon>Lactucinae</taxon>
        <taxon>Lactuca</taxon>
    </lineage>
</organism>
<feature type="compositionally biased region" description="Polar residues" evidence="1">
    <location>
        <begin position="112"/>
        <end position="128"/>
    </location>
</feature>
<reference evidence="2 3" key="1">
    <citation type="submission" date="2022-01" db="EMBL/GenBank/DDBJ databases">
        <authorList>
            <person name="Xiong W."/>
            <person name="Schranz E."/>
        </authorList>
    </citation>
    <scope>NUCLEOTIDE SEQUENCE [LARGE SCALE GENOMIC DNA]</scope>
</reference>